<proteinExistence type="predicted"/>
<dbReference type="AlphaFoldDB" id="A0A8J8NEI1"/>
<dbReference type="Proteomes" id="UP000785679">
    <property type="component" value="Unassembled WGS sequence"/>
</dbReference>
<evidence type="ECO:0000313" key="3">
    <source>
        <dbReference type="Proteomes" id="UP000785679"/>
    </source>
</evidence>
<keyword evidence="3" id="KW-1185">Reference proteome</keyword>
<feature type="region of interest" description="Disordered" evidence="1">
    <location>
        <begin position="1"/>
        <end position="20"/>
    </location>
</feature>
<dbReference type="EMBL" id="RRYP01018554">
    <property type="protein sequence ID" value="TNV73591.1"/>
    <property type="molecule type" value="Genomic_DNA"/>
</dbReference>
<gene>
    <name evidence="2" type="ORF">FGO68_gene15412</name>
</gene>
<reference evidence="2" key="1">
    <citation type="submission" date="2019-06" db="EMBL/GenBank/DDBJ databases">
        <authorList>
            <person name="Zheng W."/>
        </authorList>
    </citation>
    <scope>NUCLEOTIDE SEQUENCE</scope>
    <source>
        <strain evidence="2">QDHG01</strain>
    </source>
</reference>
<organism evidence="2 3">
    <name type="scientific">Halteria grandinella</name>
    <dbReference type="NCBI Taxonomy" id="5974"/>
    <lineage>
        <taxon>Eukaryota</taxon>
        <taxon>Sar</taxon>
        <taxon>Alveolata</taxon>
        <taxon>Ciliophora</taxon>
        <taxon>Intramacronucleata</taxon>
        <taxon>Spirotrichea</taxon>
        <taxon>Stichotrichia</taxon>
        <taxon>Sporadotrichida</taxon>
        <taxon>Halteriidae</taxon>
        <taxon>Halteria</taxon>
    </lineage>
</organism>
<sequence length="69" mass="8135">MQLKNNYQQQISSFDSSSNPYLKLTSQSLHQIFSQRNNILNSKPNTNKHRAISSLYLNNFYLFRIIVIN</sequence>
<accession>A0A8J8NEI1</accession>
<evidence type="ECO:0000313" key="2">
    <source>
        <dbReference type="EMBL" id="TNV73591.1"/>
    </source>
</evidence>
<evidence type="ECO:0000256" key="1">
    <source>
        <dbReference type="SAM" id="MobiDB-lite"/>
    </source>
</evidence>
<name>A0A8J8NEI1_HALGN</name>
<comment type="caution">
    <text evidence="2">The sequence shown here is derived from an EMBL/GenBank/DDBJ whole genome shotgun (WGS) entry which is preliminary data.</text>
</comment>
<protein>
    <submittedName>
        <fullName evidence="2">Uncharacterized protein</fullName>
    </submittedName>
</protein>